<reference evidence="1 2" key="1">
    <citation type="submission" date="2024-10" db="EMBL/GenBank/DDBJ databases">
        <title>The Natural Products Discovery Center: Release of the First 8490 Sequenced Strains for Exploring Actinobacteria Biosynthetic Diversity.</title>
        <authorList>
            <person name="Kalkreuter E."/>
            <person name="Kautsar S.A."/>
            <person name="Yang D."/>
            <person name="Bader C.D."/>
            <person name="Teijaro C.N."/>
            <person name="Fluegel L."/>
            <person name="Davis C.M."/>
            <person name="Simpson J.R."/>
            <person name="Lauterbach L."/>
            <person name="Steele A.D."/>
            <person name="Gui C."/>
            <person name="Meng S."/>
            <person name="Li G."/>
            <person name="Viehrig K."/>
            <person name="Ye F."/>
            <person name="Su P."/>
            <person name="Kiefer A.F."/>
            <person name="Nichols A."/>
            <person name="Cepeda A.J."/>
            <person name="Yan W."/>
            <person name="Fan B."/>
            <person name="Jiang Y."/>
            <person name="Adhikari A."/>
            <person name="Zheng C.-J."/>
            <person name="Schuster L."/>
            <person name="Cowan T.M."/>
            <person name="Smanski M.J."/>
            <person name="Chevrette M.G."/>
            <person name="De Carvalho L.P.S."/>
            <person name="Shen B."/>
        </authorList>
    </citation>
    <scope>NUCLEOTIDE SEQUENCE [LARGE SCALE GENOMIC DNA]</scope>
    <source>
        <strain evidence="1 2">NPDC049503</strain>
    </source>
</reference>
<dbReference type="Proteomes" id="UP001612928">
    <property type="component" value="Unassembled WGS sequence"/>
</dbReference>
<organism evidence="1 2">
    <name type="scientific">Nonomuraea indica</name>
    <dbReference type="NCBI Taxonomy" id="1581193"/>
    <lineage>
        <taxon>Bacteria</taxon>
        <taxon>Bacillati</taxon>
        <taxon>Actinomycetota</taxon>
        <taxon>Actinomycetes</taxon>
        <taxon>Streptosporangiales</taxon>
        <taxon>Streptosporangiaceae</taxon>
        <taxon>Nonomuraea</taxon>
    </lineage>
</organism>
<name>A0ABW8AHD2_9ACTN</name>
<dbReference type="EMBL" id="JBITMB010000019">
    <property type="protein sequence ID" value="MFI7445813.1"/>
    <property type="molecule type" value="Genomic_DNA"/>
</dbReference>
<evidence type="ECO:0000313" key="1">
    <source>
        <dbReference type="EMBL" id="MFI7445813.1"/>
    </source>
</evidence>
<evidence type="ECO:0000313" key="2">
    <source>
        <dbReference type="Proteomes" id="UP001612928"/>
    </source>
</evidence>
<keyword evidence="2" id="KW-1185">Reference proteome</keyword>
<gene>
    <name evidence="1" type="ORF">ACIBP5_38105</name>
</gene>
<dbReference type="RefSeq" id="WP_397026301.1">
    <property type="nucleotide sequence ID" value="NZ_JBITMB010000019.1"/>
</dbReference>
<protein>
    <recommendedName>
        <fullName evidence="3">DUF1963 domain-containing protein</fullName>
    </recommendedName>
</protein>
<proteinExistence type="predicted"/>
<comment type="caution">
    <text evidence="1">The sequence shown here is derived from an EMBL/GenBank/DDBJ whole genome shotgun (WGS) entry which is preliminary data.</text>
</comment>
<sequence length="231" mass="25573">MADTDPLPMIGVAQLYRRDVPDLLAGPDGCDLLQVFWCPFDLHGATGYGMSIDLRWRRSSEVVEVLAAPPQPAVVGFEGYVPEPCVLHPEQVATYPFAGLLPEDLRARIDAWEEALEEEAEETVGDNAPEAPTYQHDLSIPPGWRVGGFASWHVTDPYPMDCRICTAPMDLLLTIDSSEWDGGSGSWKPIEEQDLPTYRFATPTKVTVGRWGELNVFACPVPSHPHSWSIQ</sequence>
<accession>A0ABW8AHD2</accession>
<evidence type="ECO:0008006" key="3">
    <source>
        <dbReference type="Google" id="ProtNLM"/>
    </source>
</evidence>